<dbReference type="NCBIfam" id="NF003918">
    <property type="entry name" value="PRK05443.1-2"/>
    <property type="match status" value="1"/>
</dbReference>
<feature type="domain" description="Polyphosphate kinase C-terminal" evidence="13">
    <location>
        <begin position="350"/>
        <end position="513"/>
    </location>
</feature>
<evidence type="ECO:0000259" key="12">
    <source>
        <dbReference type="Pfam" id="PF13090"/>
    </source>
</evidence>
<dbReference type="InterPro" id="IPR003414">
    <property type="entry name" value="PP_kinase"/>
</dbReference>
<evidence type="ECO:0000256" key="9">
    <source>
        <dbReference type="RuleBase" id="RU003800"/>
    </source>
</evidence>
<comment type="catalytic activity">
    <reaction evidence="8 9">
        <text>[phosphate](n) + ATP = [phosphate](n+1) + ADP</text>
        <dbReference type="Rhea" id="RHEA:19573"/>
        <dbReference type="Rhea" id="RHEA-COMP:9859"/>
        <dbReference type="Rhea" id="RHEA-COMP:14280"/>
        <dbReference type="ChEBI" id="CHEBI:16838"/>
        <dbReference type="ChEBI" id="CHEBI:30616"/>
        <dbReference type="ChEBI" id="CHEBI:456216"/>
        <dbReference type="EC" id="2.7.4.1"/>
    </reaction>
</comment>
<comment type="PTM">
    <text evidence="8 9">An intermediate of this reaction is the autophosphorylated ppk in which a phosphate is covalently linked to a histidine residue through a N-P bond.</text>
</comment>
<dbReference type="NCBIfam" id="NF003917">
    <property type="entry name" value="PRK05443.1-1"/>
    <property type="match status" value="1"/>
</dbReference>
<evidence type="ECO:0000256" key="1">
    <source>
        <dbReference type="ARBA" id="ARBA00022553"/>
    </source>
</evidence>
<reference evidence="14 15" key="1">
    <citation type="submission" date="2016-08" db="EMBL/GenBank/DDBJ databases">
        <title>Analysis of Carbohydrate Active Enzymes in Thermogemmatispora T81 Reveals Carbohydrate Degradation Ability.</title>
        <authorList>
            <person name="Tomazini A."/>
            <person name="Lal S."/>
            <person name="Stott M."/>
            <person name="Henrissat B."/>
            <person name="Polikarpov I."/>
            <person name="Sparling R."/>
            <person name="Levin D.B."/>
        </authorList>
    </citation>
    <scope>NUCLEOTIDE SEQUENCE [LARGE SCALE GENOMIC DNA]</scope>
    <source>
        <strain evidence="14 15">T81</strain>
    </source>
</reference>
<evidence type="ECO:0000313" key="15">
    <source>
        <dbReference type="Proteomes" id="UP000248706"/>
    </source>
</evidence>
<dbReference type="InterPro" id="IPR024953">
    <property type="entry name" value="PP_kinase_middle"/>
</dbReference>
<dbReference type="EC" id="2.7.4.1" evidence="8 9"/>
<dbReference type="PANTHER" id="PTHR30218">
    <property type="entry name" value="POLYPHOSPHATE KINASE"/>
    <property type="match status" value="1"/>
</dbReference>
<evidence type="ECO:0000313" key="14">
    <source>
        <dbReference type="EMBL" id="RAQ96916.1"/>
    </source>
</evidence>
<dbReference type="EMBL" id="MCIF01000002">
    <property type="protein sequence ID" value="RAQ96916.1"/>
    <property type="molecule type" value="Genomic_DNA"/>
</dbReference>
<keyword evidence="6 8" id="KW-0067">ATP-binding</keyword>
<dbReference type="CDD" id="cd09168">
    <property type="entry name" value="PLDc_PaPPK1_C2_like"/>
    <property type="match status" value="1"/>
</dbReference>
<keyword evidence="7 8" id="KW-0460">Magnesium</keyword>
<feature type="domain" description="Polyphosphate kinase N-terminal" evidence="11">
    <location>
        <begin position="22"/>
        <end position="127"/>
    </location>
</feature>
<feature type="active site" description="Phosphohistidine intermediate" evidence="8">
    <location>
        <position position="453"/>
    </location>
</feature>
<dbReference type="Pfam" id="PF17941">
    <property type="entry name" value="PP_kinase_C_1"/>
    <property type="match status" value="1"/>
</dbReference>
<comment type="cofactor">
    <cofactor evidence="8">
        <name>Mg(2+)</name>
        <dbReference type="ChEBI" id="CHEBI:18420"/>
    </cofactor>
</comment>
<feature type="binding site" evidence="8">
    <location>
        <position position="486"/>
    </location>
    <ligand>
        <name>ATP</name>
        <dbReference type="ChEBI" id="CHEBI:30616"/>
    </ligand>
</feature>
<dbReference type="NCBIfam" id="TIGR03705">
    <property type="entry name" value="poly_P_kin"/>
    <property type="match status" value="1"/>
</dbReference>
<evidence type="ECO:0000256" key="2">
    <source>
        <dbReference type="ARBA" id="ARBA00022679"/>
    </source>
</evidence>
<evidence type="ECO:0000256" key="4">
    <source>
        <dbReference type="ARBA" id="ARBA00022741"/>
    </source>
</evidence>
<accession>A0A328VGM1</accession>
<proteinExistence type="inferred from homology"/>
<protein>
    <recommendedName>
        <fullName evidence="8 9">Polyphosphate kinase</fullName>
        <ecNumber evidence="8 9">2.7.4.1</ecNumber>
    </recommendedName>
    <alternativeName>
        <fullName evidence="8">ATP-polyphosphate phosphotransferase</fullName>
    </alternativeName>
    <alternativeName>
        <fullName evidence="8">Polyphosphoric acid kinase</fullName>
    </alternativeName>
</protein>
<dbReference type="OrthoDB" id="9761456at2"/>
<dbReference type="CDD" id="cd09165">
    <property type="entry name" value="PLDc_PaPPK1_C1_like"/>
    <property type="match status" value="1"/>
</dbReference>
<feature type="binding site" evidence="8">
    <location>
        <position position="610"/>
    </location>
    <ligand>
        <name>ATP</name>
        <dbReference type="ChEBI" id="CHEBI:30616"/>
    </ligand>
</feature>
<dbReference type="Pfam" id="PF13089">
    <property type="entry name" value="PP_kinase_N"/>
    <property type="match status" value="1"/>
</dbReference>
<keyword evidence="5 8" id="KW-0418">Kinase</keyword>
<dbReference type="RefSeq" id="WP_112434241.1">
    <property type="nucleotide sequence ID" value="NZ_MCIF01000002.1"/>
</dbReference>
<evidence type="ECO:0000256" key="5">
    <source>
        <dbReference type="ARBA" id="ARBA00022777"/>
    </source>
</evidence>
<comment type="similarity">
    <text evidence="8 9">Belongs to the polyphosphate kinase 1 (PPK1) family.</text>
</comment>
<dbReference type="InterPro" id="IPR036830">
    <property type="entry name" value="PP_kinase_middle_dom_sf"/>
</dbReference>
<dbReference type="GO" id="GO:0046872">
    <property type="term" value="F:metal ion binding"/>
    <property type="evidence" value="ECO:0007669"/>
    <property type="project" value="UniProtKB-KW"/>
</dbReference>
<feature type="binding site" evidence="8">
    <location>
        <position position="393"/>
    </location>
    <ligand>
        <name>Mg(2+)</name>
        <dbReference type="ChEBI" id="CHEBI:18420"/>
    </ligand>
</feature>
<gene>
    <name evidence="8" type="primary">ppk</name>
    <name evidence="14" type="ORF">A4R35_15365</name>
</gene>
<dbReference type="AlphaFoldDB" id="A0A328VGM1"/>
<dbReference type="InterPro" id="IPR025198">
    <property type="entry name" value="PPK_N_dom"/>
</dbReference>
<feature type="domain" description="Polyphosphate kinase C-terminal" evidence="12">
    <location>
        <begin position="521"/>
        <end position="690"/>
    </location>
</feature>
<feature type="binding site" evidence="8">
    <location>
        <position position="60"/>
    </location>
    <ligand>
        <name>ATP</name>
        <dbReference type="ChEBI" id="CHEBI:30616"/>
    </ligand>
</feature>
<dbReference type="InterPro" id="IPR041108">
    <property type="entry name" value="PP_kinase_C_1"/>
</dbReference>
<dbReference type="GO" id="GO:0008976">
    <property type="term" value="F:polyphosphate kinase activity"/>
    <property type="evidence" value="ECO:0007669"/>
    <property type="project" value="UniProtKB-UniRule"/>
</dbReference>
<dbReference type="Pfam" id="PF02503">
    <property type="entry name" value="PP_kinase"/>
    <property type="match status" value="1"/>
</dbReference>
<evidence type="ECO:0000256" key="7">
    <source>
        <dbReference type="ARBA" id="ARBA00022842"/>
    </source>
</evidence>
<dbReference type="GO" id="GO:0009358">
    <property type="term" value="C:polyphosphate kinase complex"/>
    <property type="evidence" value="ECO:0007669"/>
    <property type="project" value="InterPro"/>
</dbReference>
<dbReference type="HAMAP" id="MF_00347">
    <property type="entry name" value="Polyphosphate_kinase"/>
    <property type="match status" value="1"/>
</dbReference>
<organism evidence="14 15">
    <name type="scientific">Thermogemmatispora tikiterensis</name>
    <dbReference type="NCBI Taxonomy" id="1825093"/>
    <lineage>
        <taxon>Bacteria</taxon>
        <taxon>Bacillati</taxon>
        <taxon>Chloroflexota</taxon>
        <taxon>Ktedonobacteria</taxon>
        <taxon>Thermogemmatisporales</taxon>
        <taxon>Thermogemmatisporaceae</taxon>
        <taxon>Thermogemmatispora</taxon>
    </lineage>
</organism>
<name>A0A328VGM1_9CHLR</name>
<evidence type="ECO:0000259" key="13">
    <source>
        <dbReference type="Pfam" id="PF17941"/>
    </source>
</evidence>
<dbReference type="InterPro" id="IPR036832">
    <property type="entry name" value="PPK_N_dom_sf"/>
</dbReference>
<evidence type="ECO:0000259" key="10">
    <source>
        <dbReference type="Pfam" id="PF02503"/>
    </source>
</evidence>
<dbReference type="Gene3D" id="1.20.58.310">
    <property type="entry name" value="Polyphosphate kinase N-terminal domain"/>
    <property type="match status" value="1"/>
</dbReference>
<feature type="binding site" evidence="8">
    <location>
        <position position="423"/>
    </location>
    <ligand>
        <name>Mg(2+)</name>
        <dbReference type="ChEBI" id="CHEBI:18420"/>
    </ligand>
</feature>
<evidence type="ECO:0000256" key="3">
    <source>
        <dbReference type="ARBA" id="ARBA00022723"/>
    </source>
</evidence>
<dbReference type="Proteomes" id="UP000248706">
    <property type="component" value="Unassembled WGS sequence"/>
</dbReference>
<dbReference type="Gene3D" id="3.30.870.10">
    <property type="entry name" value="Endonuclease Chain A"/>
    <property type="match status" value="2"/>
</dbReference>
<dbReference type="SUPFAM" id="SSF143724">
    <property type="entry name" value="PHP14-like"/>
    <property type="match status" value="1"/>
</dbReference>
<keyword evidence="15" id="KW-1185">Reference proteome</keyword>
<keyword evidence="3 8" id="KW-0479">Metal-binding</keyword>
<keyword evidence="1 8" id="KW-0597">Phosphoprotein</keyword>
<feature type="domain" description="Polyphosphate kinase middle" evidence="10">
    <location>
        <begin position="136"/>
        <end position="322"/>
    </location>
</feature>
<dbReference type="GO" id="GO:0006799">
    <property type="term" value="P:polyphosphate biosynthetic process"/>
    <property type="evidence" value="ECO:0007669"/>
    <property type="project" value="UniProtKB-UniRule"/>
</dbReference>
<dbReference type="PIRSF" id="PIRSF015589">
    <property type="entry name" value="PP_kinase"/>
    <property type="match status" value="1"/>
</dbReference>
<dbReference type="NCBIfam" id="NF003921">
    <property type="entry name" value="PRK05443.2-2"/>
    <property type="match status" value="1"/>
</dbReference>
<evidence type="ECO:0000256" key="8">
    <source>
        <dbReference type="HAMAP-Rule" id="MF_00347"/>
    </source>
</evidence>
<dbReference type="Gene3D" id="3.30.1840.10">
    <property type="entry name" value="Polyphosphate kinase middle domain"/>
    <property type="match status" value="1"/>
</dbReference>
<dbReference type="FunFam" id="3.30.870.10:FF:000001">
    <property type="entry name" value="Polyphosphate kinase"/>
    <property type="match status" value="1"/>
</dbReference>
<keyword evidence="4 8" id="KW-0547">Nucleotide-binding</keyword>
<keyword evidence="2 8" id="KW-0808">Transferase</keyword>
<dbReference type="PANTHER" id="PTHR30218:SF0">
    <property type="entry name" value="POLYPHOSPHATE KINASE"/>
    <property type="match status" value="1"/>
</dbReference>
<sequence>MEQPPHSPSTSSSMDLERPDLYINRELSWIEFNRRVFEEAQDSRHPLLERVKFLSIFDTNLDEFMMIRVAGLKDKVAARATTPSPDGLSAEAQLREVRRRLAPLVQEVRRYWRQELLPRLAEQHIYILDYEQLDEEQRAALAEYFEYEIFPVLTPLAVDPGHPFPHISNRSLNLAVVINDAVHGERFARVKVPPRLPRFIQVPLPLQARTAPGVQPVAFVWIEQVIAAHLSRLFPGIDVWESYPFRVLRDADIELQEDEASDLLEDVEKSVRERRFGSVVDLAVNPSMPPRIRSLLLDNLEIEASDLTVIDGPLGMGDLMELHALNRPDLKDPPFTPRVPRLLSKYCGDLFAAIREQDLLLHRPYDSFGVVVDFIRAAATDPQVLAIKQTLYRVGTNSPVVHALLEAVEHGKQVATLVELKARFDEENNIEWARALERAGVHVVYGLIGLKTHAKVALVVRREPDGLRRYVHLSTGNYNALTARTYEDFCLLTCDPVIGADISDLFNSLTGYSRLNAYRKLLVAPVSLRRGILERIEREIRLRREYGYGLLIFKLNALVDPEIIYKLYEASQAGVQIELIVRGICCLRPGIPGISENIRVRSIVGRFLEHSRIFYFYNGGAEELFLGSADMMQRNLNNRVETLFPIEDPHLRQAIRERVLEILLADTVNARELLPDGTYTRIRPQPGEPPLDCQAWFLRHPLLEEDDNDEAGPTISALPSGA</sequence>
<comment type="caution">
    <text evidence="14">The sequence shown here is derived from an EMBL/GenBank/DDBJ whole genome shotgun (WGS) entry which is preliminary data.</text>
</comment>
<evidence type="ECO:0000256" key="6">
    <source>
        <dbReference type="ARBA" id="ARBA00022840"/>
    </source>
</evidence>
<comment type="function">
    <text evidence="8 9">Catalyzes the reversible transfer of the terminal phosphate of ATP to form a long-chain polyphosphate (polyP).</text>
</comment>
<dbReference type="GO" id="GO:0005524">
    <property type="term" value="F:ATP binding"/>
    <property type="evidence" value="ECO:0007669"/>
    <property type="project" value="UniProtKB-KW"/>
</dbReference>
<dbReference type="Pfam" id="PF13090">
    <property type="entry name" value="PP_kinase_C"/>
    <property type="match status" value="1"/>
</dbReference>
<dbReference type="SUPFAM" id="SSF140356">
    <property type="entry name" value="PPK N-terminal domain-like"/>
    <property type="match status" value="1"/>
</dbReference>
<feature type="binding site" evidence="8">
    <location>
        <position position="582"/>
    </location>
    <ligand>
        <name>ATP</name>
        <dbReference type="ChEBI" id="CHEBI:30616"/>
    </ligand>
</feature>
<dbReference type="SUPFAM" id="SSF56024">
    <property type="entry name" value="Phospholipase D/nuclease"/>
    <property type="match status" value="2"/>
</dbReference>
<dbReference type="InterPro" id="IPR025200">
    <property type="entry name" value="PPK_C_dom2"/>
</dbReference>
<evidence type="ECO:0000259" key="11">
    <source>
        <dbReference type="Pfam" id="PF13089"/>
    </source>
</evidence>